<feature type="compositionally biased region" description="Basic and acidic residues" evidence="1">
    <location>
        <begin position="228"/>
        <end position="237"/>
    </location>
</feature>
<dbReference type="AlphaFoldDB" id="A0AAE0TM37"/>
<feature type="region of interest" description="Disordered" evidence="1">
    <location>
        <begin position="219"/>
        <end position="252"/>
    </location>
</feature>
<reference evidence="2" key="1">
    <citation type="submission" date="2023-07" db="EMBL/GenBank/DDBJ databases">
        <title>Black Yeasts Isolated from many extreme environments.</title>
        <authorList>
            <person name="Coleine C."/>
            <person name="Stajich J.E."/>
            <person name="Selbmann L."/>
        </authorList>
    </citation>
    <scope>NUCLEOTIDE SEQUENCE</scope>
    <source>
        <strain evidence="2">CCFEE 5485</strain>
    </source>
</reference>
<evidence type="ECO:0000313" key="3">
    <source>
        <dbReference type="Proteomes" id="UP001274830"/>
    </source>
</evidence>
<accession>A0AAE0TM37</accession>
<proteinExistence type="predicted"/>
<gene>
    <name evidence="2" type="ORF">LTR78_010132</name>
</gene>
<dbReference type="EMBL" id="JAUTXT010000066">
    <property type="protein sequence ID" value="KAK3669960.1"/>
    <property type="molecule type" value="Genomic_DNA"/>
</dbReference>
<evidence type="ECO:0000256" key="1">
    <source>
        <dbReference type="SAM" id="MobiDB-lite"/>
    </source>
</evidence>
<protein>
    <submittedName>
        <fullName evidence="2">Uncharacterized protein</fullName>
    </submittedName>
</protein>
<keyword evidence="3" id="KW-1185">Reference proteome</keyword>
<sequence>MWAPIAYYKCPSSTQWLIDQVGLNGFISRVTLLTYPDLVRDKCHESSGKVKWVGVTCNTTYELTDGGPFVHRRVIFKSTIPWPASPIYRTAANPSSGLGVGDYARSCAAPLAPDALVGCLRRLFAQDTVRGLIQGPTSNFAITVLSDEKYQCTGVDNGKRLTKKFWNGFEKEPAMQYAIGTNGSLTAQLANSPTSQHIYLVDIFSYGLEGLDASLPLLKSDGSGGEEPPMKRTKSESSTEIDMDEGWDKVSKSLPSTSGHILLGSRDERQVSITNEMKLYFRNV</sequence>
<name>A0AAE0TM37_9PEZI</name>
<comment type="caution">
    <text evidence="2">The sequence shown here is derived from an EMBL/GenBank/DDBJ whole genome shotgun (WGS) entry which is preliminary data.</text>
</comment>
<dbReference type="Proteomes" id="UP001274830">
    <property type="component" value="Unassembled WGS sequence"/>
</dbReference>
<organism evidence="2 3">
    <name type="scientific">Recurvomyces mirabilis</name>
    <dbReference type="NCBI Taxonomy" id="574656"/>
    <lineage>
        <taxon>Eukaryota</taxon>
        <taxon>Fungi</taxon>
        <taxon>Dikarya</taxon>
        <taxon>Ascomycota</taxon>
        <taxon>Pezizomycotina</taxon>
        <taxon>Dothideomycetes</taxon>
        <taxon>Dothideomycetidae</taxon>
        <taxon>Mycosphaerellales</taxon>
        <taxon>Teratosphaeriaceae</taxon>
        <taxon>Recurvomyces</taxon>
    </lineage>
</organism>
<evidence type="ECO:0000313" key="2">
    <source>
        <dbReference type="EMBL" id="KAK3669960.1"/>
    </source>
</evidence>